<accession>A0ACC1YY90</accession>
<comment type="caution">
    <text evidence="1">The sequence shown here is derived from an EMBL/GenBank/DDBJ whole genome shotgun (WGS) entry which is preliminary data.</text>
</comment>
<name>A0ACC1YY90_MELAZ</name>
<protein>
    <submittedName>
        <fullName evidence="1">Caffeic acid O-methyltransferase</fullName>
    </submittedName>
</protein>
<reference evidence="1 2" key="1">
    <citation type="journal article" date="2023" name="Science">
        <title>Complex scaffold remodeling in plant triterpene biosynthesis.</title>
        <authorList>
            <person name="De La Pena R."/>
            <person name="Hodgson H."/>
            <person name="Liu J.C."/>
            <person name="Stephenson M.J."/>
            <person name="Martin A.C."/>
            <person name="Owen C."/>
            <person name="Harkess A."/>
            <person name="Leebens-Mack J."/>
            <person name="Jimenez L.E."/>
            <person name="Osbourn A."/>
            <person name="Sattely E.S."/>
        </authorList>
    </citation>
    <scope>NUCLEOTIDE SEQUENCE [LARGE SCALE GENOMIC DNA]</scope>
    <source>
        <strain evidence="2">cv. JPN11</strain>
        <tissue evidence="1">Leaf</tissue>
    </source>
</reference>
<dbReference type="EMBL" id="CM051394">
    <property type="protein sequence ID" value="KAJ4728009.1"/>
    <property type="molecule type" value="Genomic_DNA"/>
</dbReference>
<evidence type="ECO:0000313" key="2">
    <source>
        <dbReference type="Proteomes" id="UP001164539"/>
    </source>
</evidence>
<sequence length="127" mass="14003">MASSVKLSDQQEQEESFAYAIQLVMGSVLPMAMQSAIELGIFDIIAKAGPGAKLSASEIAAQTSSRNKEAPLMLERILRLLATHTILECSADGRQSQRLYSLAPVSKYFVRNEDGRRLHLYLLFVSN</sequence>
<dbReference type="Proteomes" id="UP001164539">
    <property type="component" value="Chromosome 1"/>
</dbReference>
<evidence type="ECO:0000313" key="1">
    <source>
        <dbReference type="EMBL" id="KAJ4728009.1"/>
    </source>
</evidence>
<proteinExistence type="predicted"/>
<keyword evidence="2" id="KW-1185">Reference proteome</keyword>
<organism evidence="1 2">
    <name type="scientific">Melia azedarach</name>
    <name type="common">Chinaberry tree</name>
    <dbReference type="NCBI Taxonomy" id="155640"/>
    <lineage>
        <taxon>Eukaryota</taxon>
        <taxon>Viridiplantae</taxon>
        <taxon>Streptophyta</taxon>
        <taxon>Embryophyta</taxon>
        <taxon>Tracheophyta</taxon>
        <taxon>Spermatophyta</taxon>
        <taxon>Magnoliopsida</taxon>
        <taxon>eudicotyledons</taxon>
        <taxon>Gunneridae</taxon>
        <taxon>Pentapetalae</taxon>
        <taxon>rosids</taxon>
        <taxon>malvids</taxon>
        <taxon>Sapindales</taxon>
        <taxon>Meliaceae</taxon>
        <taxon>Melia</taxon>
    </lineage>
</organism>
<gene>
    <name evidence="1" type="ORF">OWV82_001017</name>
</gene>